<sequence>MANLQEWFDTLIVRNYGEKVAVKKVFKSYLRDSSTFKGFIKELKLHSQLEKHERIINFLGICEHPKEACFLLIIKFANSGTLRSFLAIEGTNLGWPEKLILFQQLFGSSFMGNFELLPLFANMDQLEVFTTHHEIPVTGTPIAYINLFQNC</sequence>
<name>A0ABN7VHU6_GIGMA</name>
<dbReference type="Pfam" id="PF07714">
    <property type="entry name" value="PK_Tyr_Ser-Thr"/>
    <property type="match status" value="1"/>
</dbReference>
<dbReference type="Gene3D" id="1.10.510.10">
    <property type="entry name" value="Transferase(Phosphotransferase) domain 1"/>
    <property type="match status" value="1"/>
</dbReference>
<evidence type="ECO:0000313" key="3">
    <source>
        <dbReference type="Proteomes" id="UP000789901"/>
    </source>
</evidence>
<evidence type="ECO:0000259" key="1">
    <source>
        <dbReference type="Pfam" id="PF07714"/>
    </source>
</evidence>
<dbReference type="InterPro" id="IPR011009">
    <property type="entry name" value="Kinase-like_dom_sf"/>
</dbReference>
<organism evidence="2 3">
    <name type="scientific">Gigaspora margarita</name>
    <dbReference type="NCBI Taxonomy" id="4874"/>
    <lineage>
        <taxon>Eukaryota</taxon>
        <taxon>Fungi</taxon>
        <taxon>Fungi incertae sedis</taxon>
        <taxon>Mucoromycota</taxon>
        <taxon>Glomeromycotina</taxon>
        <taxon>Glomeromycetes</taxon>
        <taxon>Diversisporales</taxon>
        <taxon>Gigasporaceae</taxon>
        <taxon>Gigaspora</taxon>
    </lineage>
</organism>
<protein>
    <submittedName>
        <fullName evidence="2">34652_t:CDS:1</fullName>
    </submittedName>
</protein>
<comment type="caution">
    <text evidence="2">The sequence shown here is derived from an EMBL/GenBank/DDBJ whole genome shotgun (WGS) entry which is preliminary data.</text>
</comment>
<proteinExistence type="predicted"/>
<keyword evidence="3" id="KW-1185">Reference proteome</keyword>
<dbReference type="Proteomes" id="UP000789901">
    <property type="component" value="Unassembled WGS sequence"/>
</dbReference>
<dbReference type="EMBL" id="CAJVQB010015468">
    <property type="protein sequence ID" value="CAG8774740.1"/>
    <property type="molecule type" value="Genomic_DNA"/>
</dbReference>
<gene>
    <name evidence="2" type="ORF">GMARGA_LOCUS18939</name>
</gene>
<dbReference type="SUPFAM" id="SSF56112">
    <property type="entry name" value="Protein kinase-like (PK-like)"/>
    <property type="match status" value="1"/>
</dbReference>
<accession>A0ABN7VHU6</accession>
<feature type="domain" description="Serine-threonine/tyrosine-protein kinase catalytic" evidence="1">
    <location>
        <begin position="16"/>
        <end position="104"/>
    </location>
</feature>
<dbReference type="InterPro" id="IPR001245">
    <property type="entry name" value="Ser-Thr/Tyr_kinase_cat_dom"/>
</dbReference>
<reference evidence="2 3" key="1">
    <citation type="submission" date="2021-06" db="EMBL/GenBank/DDBJ databases">
        <authorList>
            <person name="Kallberg Y."/>
            <person name="Tangrot J."/>
            <person name="Rosling A."/>
        </authorList>
    </citation>
    <scope>NUCLEOTIDE SEQUENCE [LARGE SCALE GENOMIC DNA]</scope>
    <source>
        <strain evidence="2 3">120-4 pot B 10/14</strain>
    </source>
</reference>
<evidence type="ECO:0000313" key="2">
    <source>
        <dbReference type="EMBL" id="CAG8774740.1"/>
    </source>
</evidence>